<name>A0A3N4IZK8_9PEZI</name>
<organism evidence="1 2">
    <name type="scientific">Choiromyces venosus 120613-1</name>
    <dbReference type="NCBI Taxonomy" id="1336337"/>
    <lineage>
        <taxon>Eukaryota</taxon>
        <taxon>Fungi</taxon>
        <taxon>Dikarya</taxon>
        <taxon>Ascomycota</taxon>
        <taxon>Pezizomycotina</taxon>
        <taxon>Pezizomycetes</taxon>
        <taxon>Pezizales</taxon>
        <taxon>Tuberaceae</taxon>
        <taxon>Choiromyces</taxon>
    </lineage>
</organism>
<evidence type="ECO:0000313" key="2">
    <source>
        <dbReference type="Proteomes" id="UP000276215"/>
    </source>
</evidence>
<keyword evidence="2" id="KW-1185">Reference proteome</keyword>
<reference evidence="1 2" key="1">
    <citation type="journal article" date="2018" name="Nat. Ecol. Evol.">
        <title>Pezizomycetes genomes reveal the molecular basis of ectomycorrhizal truffle lifestyle.</title>
        <authorList>
            <person name="Murat C."/>
            <person name="Payen T."/>
            <person name="Noel B."/>
            <person name="Kuo A."/>
            <person name="Morin E."/>
            <person name="Chen J."/>
            <person name="Kohler A."/>
            <person name="Krizsan K."/>
            <person name="Balestrini R."/>
            <person name="Da Silva C."/>
            <person name="Montanini B."/>
            <person name="Hainaut M."/>
            <person name="Levati E."/>
            <person name="Barry K.W."/>
            <person name="Belfiori B."/>
            <person name="Cichocki N."/>
            <person name="Clum A."/>
            <person name="Dockter R.B."/>
            <person name="Fauchery L."/>
            <person name="Guy J."/>
            <person name="Iotti M."/>
            <person name="Le Tacon F."/>
            <person name="Lindquist E.A."/>
            <person name="Lipzen A."/>
            <person name="Malagnac F."/>
            <person name="Mello A."/>
            <person name="Molinier V."/>
            <person name="Miyauchi S."/>
            <person name="Poulain J."/>
            <person name="Riccioni C."/>
            <person name="Rubini A."/>
            <person name="Sitrit Y."/>
            <person name="Splivallo R."/>
            <person name="Traeger S."/>
            <person name="Wang M."/>
            <person name="Zifcakova L."/>
            <person name="Wipf D."/>
            <person name="Zambonelli A."/>
            <person name="Paolocci F."/>
            <person name="Nowrousian M."/>
            <person name="Ottonello S."/>
            <person name="Baldrian P."/>
            <person name="Spatafora J.W."/>
            <person name="Henrissat B."/>
            <person name="Nagy L.G."/>
            <person name="Aury J.M."/>
            <person name="Wincker P."/>
            <person name="Grigoriev I.V."/>
            <person name="Bonfante P."/>
            <person name="Martin F.M."/>
        </authorList>
    </citation>
    <scope>NUCLEOTIDE SEQUENCE [LARGE SCALE GENOMIC DNA]</scope>
    <source>
        <strain evidence="1 2">120613-1</strain>
    </source>
</reference>
<proteinExistence type="predicted"/>
<sequence>MFVDLETPRNVPVNTLYPSQATMMCGFNCIENPDNAPYPPHIKEPQYPGPVDNLNPTSLLRSPIVGVMSTRFPQTIYINGWCVDLV</sequence>
<gene>
    <name evidence="1" type="ORF">L873DRAFT_1821014</name>
</gene>
<dbReference type="EMBL" id="ML120525">
    <property type="protein sequence ID" value="RPA90437.1"/>
    <property type="molecule type" value="Genomic_DNA"/>
</dbReference>
<accession>A0A3N4IZK8</accession>
<protein>
    <submittedName>
        <fullName evidence="1">Uncharacterized protein</fullName>
    </submittedName>
</protein>
<evidence type="ECO:0000313" key="1">
    <source>
        <dbReference type="EMBL" id="RPA90437.1"/>
    </source>
</evidence>
<dbReference type="Proteomes" id="UP000276215">
    <property type="component" value="Unassembled WGS sequence"/>
</dbReference>
<dbReference type="AlphaFoldDB" id="A0A3N4IZK8"/>